<evidence type="ECO:0000256" key="1">
    <source>
        <dbReference type="ARBA" id="ARBA00023125"/>
    </source>
</evidence>
<dbReference type="PROSITE" id="PS50977">
    <property type="entry name" value="HTH_TETR_2"/>
    <property type="match status" value="1"/>
</dbReference>
<protein>
    <submittedName>
        <fullName evidence="4">TetR/AcrR family transcriptional regulator</fullName>
    </submittedName>
</protein>
<dbReference type="PANTHER" id="PTHR43479:SF11">
    <property type="entry name" value="ACREF_ENVCD OPERON REPRESSOR-RELATED"/>
    <property type="match status" value="1"/>
</dbReference>
<dbReference type="EMBL" id="JAOQJL010000022">
    <property type="protein sequence ID" value="MCU6766038.1"/>
    <property type="molecule type" value="Genomic_DNA"/>
</dbReference>
<name>A0ABT2TUX3_9FIRM</name>
<reference evidence="4 5" key="1">
    <citation type="journal article" date="2021" name="ISME Commun">
        <title>Automated analysis of genomic sequences facilitates high-throughput and comprehensive description of bacteria.</title>
        <authorList>
            <person name="Hitch T.C.A."/>
        </authorList>
    </citation>
    <scope>NUCLEOTIDE SEQUENCE [LARGE SCALE GENOMIC DNA]</scope>
    <source>
        <strain evidence="4 5">Sanger_23</strain>
    </source>
</reference>
<accession>A0ABT2TUX3</accession>
<dbReference type="InterPro" id="IPR050624">
    <property type="entry name" value="HTH-type_Tx_Regulator"/>
</dbReference>
<sequence length="178" mass="20735">MNIHKKNPSNLLARKCIAAALSQLLKEKSFSSITVSELTKKAGVSRMTYYRNYSSKEDIFEAYLEDALIFYDKDIQALPIKGNYYDASNLTHYFTYVKKHHEFLDNLFKCGYGHLFLNAIDQYVMYRWKKEDDSLDHIYRLHAFSGALYNSYIHWSLGGARESPEEMAKALRLVFADT</sequence>
<dbReference type="InterPro" id="IPR001647">
    <property type="entry name" value="HTH_TetR"/>
</dbReference>
<dbReference type="InterPro" id="IPR039532">
    <property type="entry name" value="TetR_C_Firmicutes"/>
</dbReference>
<keyword evidence="1 2" id="KW-0238">DNA-binding</keyword>
<evidence type="ECO:0000256" key="2">
    <source>
        <dbReference type="PROSITE-ProRule" id="PRU00335"/>
    </source>
</evidence>
<comment type="caution">
    <text evidence="4">The sequence shown here is derived from an EMBL/GenBank/DDBJ whole genome shotgun (WGS) entry which is preliminary data.</text>
</comment>
<evidence type="ECO:0000313" key="4">
    <source>
        <dbReference type="EMBL" id="MCU6766038.1"/>
    </source>
</evidence>
<dbReference type="InterPro" id="IPR009057">
    <property type="entry name" value="Homeodomain-like_sf"/>
</dbReference>
<dbReference type="PANTHER" id="PTHR43479">
    <property type="entry name" value="ACREF/ENVCD OPERON REPRESSOR-RELATED"/>
    <property type="match status" value="1"/>
</dbReference>
<keyword evidence="5" id="KW-1185">Reference proteome</keyword>
<dbReference type="SUPFAM" id="SSF46689">
    <property type="entry name" value="Homeodomain-like"/>
    <property type="match status" value="1"/>
</dbReference>
<dbReference type="Pfam" id="PF00440">
    <property type="entry name" value="TetR_N"/>
    <property type="match status" value="1"/>
</dbReference>
<evidence type="ECO:0000259" key="3">
    <source>
        <dbReference type="PROSITE" id="PS50977"/>
    </source>
</evidence>
<dbReference type="Pfam" id="PF14278">
    <property type="entry name" value="TetR_C_8"/>
    <property type="match status" value="1"/>
</dbReference>
<dbReference type="RefSeq" id="WP_158421958.1">
    <property type="nucleotide sequence ID" value="NZ_JAOQJL010000022.1"/>
</dbReference>
<gene>
    <name evidence="4" type="ORF">OCV61_11520</name>
</gene>
<organism evidence="4 5">
    <name type="scientific">Blautia ammoniilytica</name>
    <dbReference type="NCBI Taxonomy" id="2981782"/>
    <lineage>
        <taxon>Bacteria</taxon>
        <taxon>Bacillati</taxon>
        <taxon>Bacillota</taxon>
        <taxon>Clostridia</taxon>
        <taxon>Lachnospirales</taxon>
        <taxon>Lachnospiraceae</taxon>
        <taxon>Blautia</taxon>
    </lineage>
</organism>
<dbReference type="Proteomes" id="UP001652409">
    <property type="component" value="Unassembled WGS sequence"/>
</dbReference>
<feature type="domain" description="HTH tetR-type" evidence="3">
    <location>
        <begin position="11"/>
        <end position="71"/>
    </location>
</feature>
<feature type="DNA-binding region" description="H-T-H motif" evidence="2">
    <location>
        <begin position="34"/>
        <end position="53"/>
    </location>
</feature>
<proteinExistence type="predicted"/>
<dbReference type="Gene3D" id="1.10.357.10">
    <property type="entry name" value="Tetracycline Repressor, domain 2"/>
    <property type="match status" value="1"/>
</dbReference>
<dbReference type="PRINTS" id="PR00455">
    <property type="entry name" value="HTHTETR"/>
</dbReference>
<evidence type="ECO:0000313" key="5">
    <source>
        <dbReference type="Proteomes" id="UP001652409"/>
    </source>
</evidence>